<gene>
    <name evidence="1" type="ORF">MtrunA17_Chr1g0191341</name>
</gene>
<name>A0A396JWL3_MEDTR</name>
<reference evidence="2" key="1">
    <citation type="journal article" date="2018" name="Nat. Plants">
        <title>Whole-genome landscape of Medicago truncatula symbiotic genes.</title>
        <authorList>
            <person name="Pecrix Y."/>
            <person name="Staton S.E."/>
            <person name="Sallet E."/>
            <person name="Lelandais-Briere C."/>
            <person name="Moreau S."/>
            <person name="Carrere S."/>
            <person name="Blein T."/>
            <person name="Jardinaud M.F."/>
            <person name="Latrasse D."/>
            <person name="Zouine M."/>
            <person name="Zahm M."/>
            <person name="Kreplak J."/>
            <person name="Mayjonade B."/>
            <person name="Satge C."/>
            <person name="Perez M."/>
            <person name="Cauet S."/>
            <person name="Marande W."/>
            <person name="Chantry-Darmon C."/>
            <person name="Lopez-Roques C."/>
            <person name="Bouchez O."/>
            <person name="Berard A."/>
            <person name="Debelle F."/>
            <person name="Munos S."/>
            <person name="Bendahmane A."/>
            <person name="Berges H."/>
            <person name="Niebel A."/>
            <person name="Buitink J."/>
            <person name="Frugier F."/>
            <person name="Benhamed M."/>
            <person name="Crespi M."/>
            <person name="Gouzy J."/>
            <person name="Gamas P."/>
        </authorList>
    </citation>
    <scope>NUCLEOTIDE SEQUENCE [LARGE SCALE GENOMIC DNA]</scope>
    <source>
        <strain evidence="2">cv. Jemalong A17</strain>
    </source>
</reference>
<proteinExistence type="predicted"/>
<dbReference type="Gramene" id="rna4682">
    <property type="protein sequence ID" value="RHN80723.1"/>
    <property type="gene ID" value="gene4682"/>
</dbReference>
<accession>A0A396JWL3</accession>
<dbReference type="AlphaFoldDB" id="A0A396JWL3"/>
<dbReference type="Proteomes" id="UP000265566">
    <property type="component" value="Chromosome 1"/>
</dbReference>
<sequence>MGNSVGNEQNRLREDQNSCFFSLMDRKSSLRPEIILSSFCRSSMITCLHLVRHMNVLILILMIQ</sequence>
<dbReference type="EMBL" id="PSQE01000001">
    <property type="protein sequence ID" value="RHN80723.1"/>
    <property type="molecule type" value="Genomic_DNA"/>
</dbReference>
<evidence type="ECO:0000313" key="1">
    <source>
        <dbReference type="EMBL" id="RHN80723.1"/>
    </source>
</evidence>
<evidence type="ECO:0000313" key="2">
    <source>
        <dbReference type="Proteomes" id="UP000265566"/>
    </source>
</evidence>
<organism evidence="1 2">
    <name type="scientific">Medicago truncatula</name>
    <name type="common">Barrel medic</name>
    <name type="synonym">Medicago tribuloides</name>
    <dbReference type="NCBI Taxonomy" id="3880"/>
    <lineage>
        <taxon>Eukaryota</taxon>
        <taxon>Viridiplantae</taxon>
        <taxon>Streptophyta</taxon>
        <taxon>Embryophyta</taxon>
        <taxon>Tracheophyta</taxon>
        <taxon>Spermatophyta</taxon>
        <taxon>Magnoliopsida</taxon>
        <taxon>eudicotyledons</taxon>
        <taxon>Gunneridae</taxon>
        <taxon>Pentapetalae</taxon>
        <taxon>rosids</taxon>
        <taxon>fabids</taxon>
        <taxon>Fabales</taxon>
        <taxon>Fabaceae</taxon>
        <taxon>Papilionoideae</taxon>
        <taxon>50 kb inversion clade</taxon>
        <taxon>NPAAA clade</taxon>
        <taxon>Hologalegina</taxon>
        <taxon>IRL clade</taxon>
        <taxon>Trifolieae</taxon>
        <taxon>Medicago</taxon>
    </lineage>
</organism>
<comment type="caution">
    <text evidence="1">The sequence shown here is derived from an EMBL/GenBank/DDBJ whole genome shotgun (WGS) entry which is preliminary data.</text>
</comment>
<protein>
    <submittedName>
        <fullName evidence="1">Uncharacterized protein</fullName>
    </submittedName>
</protein>